<protein>
    <submittedName>
        <fullName evidence="1">Uncharacterized protein</fullName>
    </submittedName>
</protein>
<evidence type="ECO:0000313" key="2">
    <source>
        <dbReference type="Proteomes" id="UP000432015"/>
    </source>
</evidence>
<keyword evidence="2" id="KW-1185">Reference proteome</keyword>
<evidence type="ECO:0000313" key="1">
    <source>
        <dbReference type="EMBL" id="MUN36663.1"/>
    </source>
</evidence>
<gene>
    <name evidence="1" type="ORF">GNZ18_08650</name>
</gene>
<proteinExistence type="predicted"/>
<dbReference type="RefSeq" id="WP_156215747.1">
    <property type="nucleotide sequence ID" value="NZ_WOFH01000003.1"/>
</dbReference>
<name>A0A7K1KX77_9ACTN</name>
<accession>A0A7K1KX77</accession>
<dbReference type="Proteomes" id="UP000432015">
    <property type="component" value="Unassembled WGS sequence"/>
</dbReference>
<organism evidence="1 2">
    <name type="scientific">Actinomadura litoris</name>
    <dbReference type="NCBI Taxonomy" id="2678616"/>
    <lineage>
        <taxon>Bacteria</taxon>
        <taxon>Bacillati</taxon>
        <taxon>Actinomycetota</taxon>
        <taxon>Actinomycetes</taxon>
        <taxon>Streptosporangiales</taxon>
        <taxon>Thermomonosporaceae</taxon>
        <taxon>Actinomadura</taxon>
    </lineage>
</organism>
<reference evidence="1 2" key="1">
    <citation type="submission" date="2019-11" db="EMBL/GenBank/DDBJ databases">
        <authorList>
            <person name="Cao P."/>
        </authorList>
    </citation>
    <scope>NUCLEOTIDE SEQUENCE [LARGE SCALE GENOMIC DNA]</scope>
    <source>
        <strain evidence="1 2">NEAU-AAG5</strain>
    </source>
</reference>
<sequence>MRETLNLLEEGITAERRESAVTDLRLLLAAHAQAAGGQVRLEVGQLEIFDEPEFVKGYYLVVNAPRPDGRTDDWRIEIGYWEPDDPDEEECTSATGETVLFCELSARPTLSQFARSESLWARCTGPLPSLVAGLPLWLF</sequence>
<dbReference type="EMBL" id="WOFH01000003">
    <property type="protein sequence ID" value="MUN36663.1"/>
    <property type="molecule type" value="Genomic_DNA"/>
</dbReference>
<comment type="caution">
    <text evidence="1">The sequence shown here is derived from an EMBL/GenBank/DDBJ whole genome shotgun (WGS) entry which is preliminary data.</text>
</comment>
<dbReference type="AlphaFoldDB" id="A0A7K1KX77"/>